<keyword evidence="2" id="KW-1185">Reference proteome</keyword>
<dbReference type="Proteomes" id="UP001216139">
    <property type="component" value="Chromosome"/>
</dbReference>
<sequence length="212" mass="24829">MKTIKDELQDIILGDERIGSNSQLKKAQNFLRGYAETSISTEKQQHFKNEETTALITFATSESLFYSHLIAESDFISEGAEQRVYRFDDAHVLKTNQSMFYESWYDYFNSLLIHNFFFPSTAYTFLGFKIIGNELNAVVKQEFILSNENTNLELVKEFLDYNGFKQKRNNDYFSPEIGLIFEDLHDENVLSYNGVLYFIDTVFYLTPAFYNK</sequence>
<proteinExistence type="predicted"/>
<protein>
    <submittedName>
        <fullName evidence="1">Uncharacterized protein</fullName>
    </submittedName>
</protein>
<reference evidence="1 2" key="1">
    <citation type="submission" date="2023-02" db="EMBL/GenBank/DDBJ databases">
        <title>Genome sequence of Mucilaginibacter jinjuensis strain KACC 16571.</title>
        <authorList>
            <person name="Kim S."/>
            <person name="Heo J."/>
            <person name="Kwon S.-W."/>
        </authorList>
    </citation>
    <scope>NUCLEOTIDE SEQUENCE [LARGE SCALE GENOMIC DNA]</scope>
    <source>
        <strain evidence="1 2">KACC 16571</strain>
    </source>
</reference>
<accession>A0ABY7T8Q8</accession>
<evidence type="ECO:0000313" key="2">
    <source>
        <dbReference type="Proteomes" id="UP001216139"/>
    </source>
</evidence>
<evidence type="ECO:0000313" key="1">
    <source>
        <dbReference type="EMBL" id="WCT12505.1"/>
    </source>
</evidence>
<name>A0ABY7T8Q8_9SPHI</name>
<organism evidence="1 2">
    <name type="scientific">Mucilaginibacter jinjuensis</name>
    <dbReference type="NCBI Taxonomy" id="1176721"/>
    <lineage>
        <taxon>Bacteria</taxon>
        <taxon>Pseudomonadati</taxon>
        <taxon>Bacteroidota</taxon>
        <taxon>Sphingobacteriia</taxon>
        <taxon>Sphingobacteriales</taxon>
        <taxon>Sphingobacteriaceae</taxon>
        <taxon>Mucilaginibacter</taxon>
    </lineage>
</organism>
<dbReference type="Pfam" id="PF18762">
    <property type="entry name" value="Kinase-PolyVal"/>
    <property type="match status" value="1"/>
</dbReference>
<dbReference type="RefSeq" id="WP_273630771.1">
    <property type="nucleotide sequence ID" value="NZ_CP117167.1"/>
</dbReference>
<dbReference type="InterPro" id="IPR041055">
    <property type="entry name" value="Kinase-PolyVal"/>
</dbReference>
<gene>
    <name evidence="1" type="ORF">PQO05_00995</name>
</gene>
<dbReference type="EMBL" id="CP117167">
    <property type="protein sequence ID" value="WCT12505.1"/>
    <property type="molecule type" value="Genomic_DNA"/>
</dbReference>